<dbReference type="SUPFAM" id="SSF46785">
    <property type="entry name" value="Winged helix' DNA-binding domain"/>
    <property type="match status" value="1"/>
</dbReference>
<dbReference type="Proteomes" id="UP000672011">
    <property type="component" value="Chromosome"/>
</dbReference>
<dbReference type="Gene3D" id="1.10.10.10">
    <property type="entry name" value="Winged helix-like DNA-binding domain superfamily/Winged helix DNA-binding domain"/>
    <property type="match status" value="1"/>
</dbReference>
<reference evidence="2" key="2">
    <citation type="submission" date="2021-04" db="EMBL/GenBank/DDBJ databases">
        <title>Taxonomy of Flavobacteriaceae bacterium ZY171143.</title>
        <authorList>
            <person name="Li F."/>
        </authorList>
    </citation>
    <scope>NUCLEOTIDE SEQUENCE [LARGE SCALE GENOMIC DNA]</scope>
    <source>
        <strain evidence="2">ZY171143</strain>
    </source>
</reference>
<name>A0ABX7XCB2_9FLAO</name>
<proteinExistence type="predicted"/>
<dbReference type="RefSeq" id="WP_230476200.1">
    <property type="nucleotide sequence ID" value="NZ_CP072842.1"/>
</dbReference>
<gene>
    <name evidence="1" type="ORF">J9309_12415</name>
</gene>
<evidence type="ECO:0000313" key="1">
    <source>
        <dbReference type="EMBL" id="QTV05556.1"/>
    </source>
</evidence>
<organism evidence="1 2">
    <name type="scientific">Faecalibacter bovis</name>
    <dbReference type="NCBI Taxonomy" id="2898187"/>
    <lineage>
        <taxon>Bacteria</taxon>
        <taxon>Pseudomonadati</taxon>
        <taxon>Bacteroidota</taxon>
        <taxon>Flavobacteriia</taxon>
        <taxon>Flavobacteriales</taxon>
        <taxon>Weeksellaceae</taxon>
        <taxon>Faecalibacter</taxon>
    </lineage>
</organism>
<reference evidence="1 2" key="1">
    <citation type="journal article" date="2021" name="Int. J. Syst. Evol. Microbiol.">
        <title>Faecalibacter bovis sp. nov., isolated from cow faeces.</title>
        <authorList>
            <person name="Li F."/>
            <person name="Zhao W."/>
            <person name="Hong Q."/>
            <person name="Shao Q."/>
            <person name="Song J."/>
            <person name="Yang S."/>
        </authorList>
    </citation>
    <scope>NUCLEOTIDE SEQUENCE [LARGE SCALE GENOMIC DNA]</scope>
    <source>
        <strain evidence="1 2">ZY171143</strain>
    </source>
</reference>
<dbReference type="InterPro" id="IPR036390">
    <property type="entry name" value="WH_DNA-bd_sf"/>
</dbReference>
<protein>
    <submittedName>
        <fullName evidence="1">Transcriptional regulator</fullName>
    </submittedName>
</protein>
<keyword evidence="2" id="KW-1185">Reference proteome</keyword>
<evidence type="ECO:0000313" key="2">
    <source>
        <dbReference type="Proteomes" id="UP000672011"/>
    </source>
</evidence>
<sequence>MDENNIACDLELFESFSAHLEKTYNFPPLSAKILAYMVMQSSVDGYSFDRLLEVFKVSKSSLSNSINLLLSLNQIEYINKIDSRKRFFRLNPNYVPEKLDYLYEMISNDIYYTKRINDFRIANNLNSQINNSGILDVYLNYLAEAQKLLNDTINKIKTIQLENK</sequence>
<dbReference type="InterPro" id="IPR036388">
    <property type="entry name" value="WH-like_DNA-bd_sf"/>
</dbReference>
<dbReference type="EMBL" id="CP072842">
    <property type="protein sequence ID" value="QTV05556.1"/>
    <property type="molecule type" value="Genomic_DNA"/>
</dbReference>
<accession>A0ABX7XCB2</accession>